<comment type="function">
    <text evidence="8">Uptake of L-lactate across the membrane. Can also transport D-lactate and glycolate.</text>
</comment>
<keyword evidence="7 8" id="KW-0472">Membrane</keyword>
<evidence type="ECO:0000256" key="6">
    <source>
        <dbReference type="ARBA" id="ARBA00022989"/>
    </source>
</evidence>
<evidence type="ECO:0000313" key="9">
    <source>
        <dbReference type="EMBL" id="ASY01652.1"/>
    </source>
</evidence>
<dbReference type="GO" id="GO:0005886">
    <property type="term" value="C:plasma membrane"/>
    <property type="evidence" value="ECO:0007669"/>
    <property type="project" value="UniProtKB-SubCell"/>
</dbReference>
<evidence type="ECO:0000256" key="7">
    <source>
        <dbReference type="ARBA" id="ARBA00023136"/>
    </source>
</evidence>
<protein>
    <recommendedName>
        <fullName evidence="8">L-lactate permease</fullName>
    </recommendedName>
</protein>
<organism evidence="9">
    <name type="scientific">Acinetobacter baumannii</name>
    <dbReference type="NCBI Taxonomy" id="470"/>
    <lineage>
        <taxon>Bacteria</taxon>
        <taxon>Pseudomonadati</taxon>
        <taxon>Pseudomonadota</taxon>
        <taxon>Gammaproteobacteria</taxon>
        <taxon>Moraxellales</taxon>
        <taxon>Moraxellaceae</taxon>
        <taxon>Acinetobacter</taxon>
        <taxon>Acinetobacter calcoaceticus/baumannii complex</taxon>
    </lineage>
</organism>
<dbReference type="InterPro" id="IPR003804">
    <property type="entry name" value="Lactate_perm"/>
</dbReference>
<feature type="transmembrane region" description="Helical" evidence="8">
    <location>
        <begin position="53"/>
        <end position="74"/>
    </location>
</feature>
<dbReference type="GO" id="GO:0015129">
    <property type="term" value="F:lactate transmembrane transporter activity"/>
    <property type="evidence" value="ECO:0007669"/>
    <property type="project" value="UniProtKB-UniRule"/>
</dbReference>
<dbReference type="PANTHER" id="PTHR30003:SF0">
    <property type="entry name" value="GLYCOLATE PERMEASE GLCA-RELATED"/>
    <property type="match status" value="1"/>
</dbReference>
<comment type="similarity">
    <text evidence="2 8">Belongs to the lactate permease family.</text>
</comment>
<keyword evidence="4" id="KW-1003">Cell membrane</keyword>
<feature type="transmembrane region" description="Helical" evidence="8">
    <location>
        <begin position="569"/>
        <end position="590"/>
    </location>
</feature>
<dbReference type="AlphaFoldDB" id="A0A249JKQ3"/>
<dbReference type="GO" id="GO:0015295">
    <property type="term" value="F:solute:proton symporter activity"/>
    <property type="evidence" value="ECO:0007669"/>
    <property type="project" value="TreeGrafter"/>
</dbReference>
<keyword evidence="3 8" id="KW-0813">Transport</keyword>
<proteinExistence type="inferred from homology"/>
<feature type="transmembrane region" description="Helical" evidence="8">
    <location>
        <begin position="157"/>
        <end position="186"/>
    </location>
</feature>
<evidence type="ECO:0000256" key="4">
    <source>
        <dbReference type="ARBA" id="ARBA00022475"/>
    </source>
</evidence>
<feature type="transmembrane region" description="Helical" evidence="8">
    <location>
        <begin position="80"/>
        <end position="97"/>
    </location>
</feature>
<reference evidence="9" key="1">
    <citation type="submission" date="2017-07" db="EMBL/GenBank/DDBJ databases">
        <authorList>
            <person name="Sun Z.S."/>
            <person name="Albrecht U."/>
            <person name="Echele G."/>
            <person name="Lee C.C."/>
        </authorList>
    </citation>
    <scope>NUCLEOTIDE SEQUENCE</scope>
    <source>
        <strain evidence="9">Ab902</strain>
    </source>
</reference>
<feature type="transmembrane region" description="Helical" evidence="8">
    <location>
        <begin position="342"/>
        <end position="358"/>
    </location>
</feature>
<feature type="transmembrane region" description="Helical" evidence="8">
    <location>
        <begin position="193"/>
        <end position="218"/>
    </location>
</feature>
<dbReference type="NCBIfam" id="TIGR00795">
    <property type="entry name" value="lctP"/>
    <property type="match status" value="1"/>
</dbReference>
<dbReference type="EMBL" id="MF522809">
    <property type="protein sequence ID" value="ASY01652.1"/>
    <property type="molecule type" value="Genomic_DNA"/>
</dbReference>
<evidence type="ECO:0000256" key="3">
    <source>
        <dbReference type="ARBA" id="ARBA00022448"/>
    </source>
</evidence>
<feature type="transmembrane region" description="Helical" evidence="8">
    <location>
        <begin position="448"/>
        <end position="475"/>
    </location>
</feature>
<evidence type="ECO:0000256" key="1">
    <source>
        <dbReference type="ARBA" id="ARBA00004651"/>
    </source>
</evidence>
<evidence type="ECO:0000256" key="2">
    <source>
        <dbReference type="ARBA" id="ARBA00010100"/>
    </source>
</evidence>
<evidence type="ECO:0000256" key="5">
    <source>
        <dbReference type="ARBA" id="ARBA00022692"/>
    </source>
</evidence>
<keyword evidence="8" id="KW-0997">Cell inner membrane</keyword>
<gene>
    <name evidence="9" type="primary">lldP</name>
</gene>
<feature type="transmembrane region" description="Helical" evidence="8">
    <location>
        <begin position="238"/>
        <end position="256"/>
    </location>
</feature>
<feature type="transmembrane region" description="Helical" evidence="8">
    <location>
        <begin position="263"/>
        <end position="279"/>
    </location>
</feature>
<keyword evidence="5 8" id="KW-0812">Transmembrane</keyword>
<feature type="transmembrane region" description="Helical" evidence="8">
    <location>
        <begin position="291"/>
        <end position="308"/>
    </location>
</feature>
<keyword evidence="6 8" id="KW-1133">Transmembrane helix</keyword>
<name>A0A249JKQ3_ACIBA</name>
<comment type="subcellular location">
    <subcellularLocation>
        <location evidence="8">Cell inner membrane</location>
        <topology evidence="8">Multi-pass membrane protein</topology>
    </subcellularLocation>
    <subcellularLocation>
        <location evidence="1">Cell membrane</location>
        <topology evidence="1">Multi-pass membrane protein</topology>
    </subcellularLocation>
</comment>
<feature type="transmembrane region" description="Helical" evidence="8">
    <location>
        <begin position="481"/>
        <end position="498"/>
    </location>
</feature>
<feature type="transmembrane region" description="Helical" evidence="8">
    <location>
        <begin position="408"/>
        <end position="427"/>
    </location>
</feature>
<sequence>MWFKEWHLHLNFNWSYQFVLNVEILRYKNSPRHFKEMTMLNMWQQLYDPLNNIWLSSAVALIPIIFFFLALAVFRLKGSIAGTGTVIIALLIALFFYQMPGQMAFASIIYGFFYGLWPISWIIIGAVFLYKISVKTGQFEIIRSSILSITEDQRLQMLLVGFAFGTFLEGAAGFGAPVAITAALLVGLGFKPLYAAGLCLIVNTAPVAFGAMGIPIIVAGQVSGVDTMEISQMVGRQLPFLTIIVLFWIMAIMDGWRGVKETWPAVLVGGGAFAIAQYLTSNFIGPELPDITAAIASLVSLTLLFRVWKPKHIFRFEPEAGQTLTQQPTTVQRYSIGKIAKAWSPFAILTVMVTIWSVKPFKALFAKDGALEHWIFKLEVPYLHKLVEKMPPIVSEMKPYEAIYKFDWFSATGTAIFIAAIITVIFLKMKASEAVTTFGETLNELKTPIYSIGMVLAFAFIANYSGLSATLALALSHTGHAFTFFSPFLGWLGVFLTGSDTSSNALFSALQATTAQQIGIPEVLLVAANTSGGVTGKMISPQSIAIACAAVGLVGKESDLFRFTVKHSIIFTVFVGIIITVQAYLVPWMIP</sequence>
<accession>A0A249JKQ3</accession>
<evidence type="ECO:0000256" key="8">
    <source>
        <dbReference type="RuleBase" id="RU365092"/>
    </source>
</evidence>
<feature type="transmembrane region" description="Helical" evidence="8">
    <location>
        <begin position="109"/>
        <end position="130"/>
    </location>
</feature>
<dbReference type="NCBIfam" id="NF007740">
    <property type="entry name" value="PRK10420.1"/>
    <property type="match status" value="1"/>
</dbReference>
<dbReference type="Pfam" id="PF02652">
    <property type="entry name" value="Lactate_perm"/>
    <property type="match status" value="1"/>
</dbReference>
<dbReference type="PANTHER" id="PTHR30003">
    <property type="entry name" value="L-LACTATE PERMEASE"/>
    <property type="match status" value="1"/>
</dbReference>